<dbReference type="SUPFAM" id="SSF53474">
    <property type="entry name" value="alpha/beta-Hydrolases"/>
    <property type="match status" value="1"/>
</dbReference>
<dbReference type="AlphaFoldDB" id="A0A6A6SW27"/>
<name>A0A6A6SW27_9PLEO</name>
<dbReference type="OrthoDB" id="2152029at2759"/>
<protein>
    <submittedName>
        <fullName evidence="3">Alpha/beta-hydrolase</fullName>
    </submittedName>
</protein>
<evidence type="ECO:0000313" key="4">
    <source>
        <dbReference type="Proteomes" id="UP000799324"/>
    </source>
</evidence>
<dbReference type="InterPro" id="IPR050300">
    <property type="entry name" value="GDXG_lipolytic_enzyme"/>
</dbReference>
<dbReference type="PANTHER" id="PTHR48081">
    <property type="entry name" value="AB HYDROLASE SUPERFAMILY PROTEIN C4A8.06C"/>
    <property type="match status" value="1"/>
</dbReference>
<dbReference type="Proteomes" id="UP000799324">
    <property type="component" value="Unassembled WGS sequence"/>
</dbReference>
<dbReference type="Pfam" id="PF07859">
    <property type="entry name" value="Abhydrolase_3"/>
    <property type="match status" value="1"/>
</dbReference>
<evidence type="ECO:0000259" key="2">
    <source>
        <dbReference type="Pfam" id="PF07859"/>
    </source>
</evidence>
<sequence>MATEPLDKLTTDLKDLGELPITSSKHSSLRVTHRAERSFYTVVVHVITRRFRNFMGRPKKQQPKGSIQLKPHKIILRTCTVSERRVEDIYVYDIKPRNIKGNDFDKRIYYFCGGGWQSPPSGQHWQLAAKLARQMPRTTISIVSYPLAPNNAAPVAFPMLMKLYRTLLQQSVDEGHRLVFAGDSSGANVVLSLVLEALREDETNATIASQPQTNHPVAIMLISPSTDLTRSNPDIERRAPFDPILTPDFVKSTAKAWCGDWDPTDRRVSPLNADIGLLAKRRIRCHGITGGYDILGPDAVLLRDRLEEESVGGEWLEWDKQMHCFVLTWPYGLHEAREGVGWMVDVLKKD</sequence>
<gene>
    <name evidence="3" type="ORF">K491DRAFT_696116</name>
</gene>
<keyword evidence="4" id="KW-1185">Reference proteome</keyword>
<evidence type="ECO:0000256" key="1">
    <source>
        <dbReference type="ARBA" id="ARBA00022801"/>
    </source>
</evidence>
<evidence type="ECO:0000313" key="3">
    <source>
        <dbReference type="EMBL" id="KAF2651889.1"/>
    </source>
</evidence>
<dbReference type="InterPro" id="IPR029058">
    <property type="entry name" value="AB_hydrolase_fold"/>
</dbReference>
<dbReference type="InterPro" id="IPR013094">
    <property type="entry name" value="AB_hydrolase_3"/>
</dbReference>
<proteinExistence type="predicted"/>
<dbReference type="GO" id="GO:0016787">
    <property type="term" value="F:hydrolase activity"/>
    <property type="evidence" value="ECO:0007669"/>
    <property type="project" value="UniProtKB-KW"/>
</dbReference>
<dbReference type="Gene3D" id="3.40.50.1820">
    <property type="entry name" value="alpha/beta hydrolase"/>
    <property type="match status" value="1"/>
</dbReference>
<dbReference type="PANTHER" id="PTHR48081:SF8">
    <property type="entry name" value="ALPHA_BETA HYDROLASE FOLD-3 DOMAIN-CONTAINING PROTEIN-RELATED"/>
    <property type="match status" value="1"/>
</dbReference>
<accession>A0A6A6SW27</accession>
<organism evidence="3 4">
    <name type="scientific">Lophiostoma macrostomum CBS 122681</name>
    <dbReference type="NCBI Taxonomy" id="1314788"/>
    <lineage>
        <taxon>Eukaryota</taxon>
        <taxon>Fungi</taxon>
        <taxon>Dikarya</taxon>
        <taxon>Ascomycota</taxon>
        <taxon>Pezizomycotina</taxon>
        <taxon>Dothideomycetes</taxon>
        <taxon>Pleosporomycetidae</taxon>
        <taxon>Pleosporales</taxon>
        <taxon>Lophiostomataceae</taxon>
        <taxon>Lophiostoma</taxon>
    </lineage>
</organism>
<keyword evidence="1 3" id="KW-0378">Hydrolase</keyword>
<feature type="domain" description="Alpha/beta hydrolase fold-3" evidence="2">
    <location>
        <begin position="109"/>
        <end position="326"/>
    </location>
</feature>
<dbReference type="EMBL" id="MU004415">
    <property type="protein sequence ID" value="KAF2651889.1"/>
    <property type="molecule type" value="Genomic_DNA"/>
</dbReference>
<reference evidence="3" key="1">
    <citation type="journal article" date="2020" name="Stud. Mycol.">
        <title>101 Dothideomycetes genomes: a test case for predicting lifestyles and emergence of pathogens.</title>
        <authorList>
            <person name="Haridas S."/>
            <person name="Albert R."/>
            <person name="Binder M."/>
            <person name="Bloem J."/>
            <person name="Labutti K."/>
            <person name="Salamov A."/>
            <person name="Andreopoulos B."/>
            <person name="Baker S."/>
            <person name="Barry K."/>
            <person name="Bills G."/>
            <person name="Bluhm B."/>
            <person name="Cannon C."/>
            <person name="Castanera R."/>
            <person name="Culley D."/>
            <person name="Daum C."/>
            <person name="Ezra D."/>
            <person name="Gonzalez J."/>
            <person name="Henrissat B."/>
            <person name="Kuo A."/>
            <person name="Liang C."/>
            <person name="Lipzen A."/>
            <person name="Lutzoni F."/>
            <person name="Magnuson J."/>
            <person name="Mondo S."/>
            <person name="Nolan M."/>
            <person name="Ohm R."/>
            <person name="Pangilinan J."/>
            <person name="Park H.-J."/>
            <person name="Ramirez L."/>
            <person name="Alfaro M."/>
            <person name="Sun H."/>
            <person name="Tritt A."/>
            <person name="Yoshinaga Y."/>
            <person name="Zwiers L.-H."/>
            <person name="Turgeon B."/>
            <person name="Goodwin S."/>
            <person name="Spatafora J."/>
            <person name="Crous P."/>
            <person name="Grigoriev I."/>
        </authorList>
    </citation>
    <scope>NUCLEOTIDE SEQUENCE</scope>
    <source>
        <strain evidence="3">CBS 122681</strain>
    </source>
</reference>